<dbReference type="CDD" id="cd18808">
    <property type="entry name" value="SF1_C_Upf1"/>
    <property type="match status" value="1"/>
</dbReference>
<accession>A0A8J5JYA0</accession>
<evidence type="ECO:0000256" key="17">
    <source>
        <dbReference type="ARBA" id="ARBA00063921"/>
    </source>
</evidence>
<keyword evidence="24" id="KW-1185">Reference proteome</keyword>
<comment type="function">
    <text evidence="15">Involved in pre-mRNA splicing as component of the spliceosome. Intron-binding spliceosomal protein required to link pre-mRNA splicing and snoRNP (small nucleolar ribonucleoprotein) biogenesis. Plays a key role in position-dependent assembly of intron-encoded box C/D small snoRNP, splicing being required for snoRNP assembly. May act by helping the folding of the snoRNA sequence. Binds to intron of pre-mRNAs in a sequence-independent manner, contacting the region between snoRNA and the branchpoint of introns (40 nucleotides upstream of the branchpoint) during the late stages of splicing. Has ATP-dependent RNA helicase activity and can unwind double-stranded RNA molecules with a 3' overhang (in vitro).</text>
</comment>
<evidence type="ECO:0000256" key="18">
    <source>
        <dbReference type="ARBA" id="ARBA00069875"/>
    </source>
</evidence>
<sequence>MFITGTPTVQTYEGYIGIRRKMKGLTVDQISADRVTFLAQQYWSPDTRDSHLPFDPQVIDDVYESEVRATDFATRRIVVLELSQYLENYIWPNYSENASSAHLMSVVILVNEKFRERVPAWDSFVKHPQPFSDFLRHLMKACLDSTDKFSQKEQTHVVVFLNHLYNSIETDLIRNGISHTVSYNILECLSEGQLQAVLKEFPNWSKALKRTARHRKKLSGVELEKFDFDTNFLYSLMQQFLKKLSTIPAGEEEVKTDVVHYCERFLELMIDLESQLPTRRFFNTLLHSCNLLVKCQLSSLATREEGKLFSQLLHILKVFGQFEINDNTGQPLSDLDVMKIHYNQVKRVQSITFRNFPQLTQFSFSSVAAVDDTETLRQFVEQLEDDELKNLCKLLHLLPKEDENECNRKYLIESMLWKYQRRISQLEAINRMPLYPTEQIIWDDNIVPSEYFSGDACLALPKLNLQFLTLHDYLLRNFDLFRLESTYEIRQDIEDIVMRLNPWSAEDRNVVFRGWARMAQPIVNFAVCEVAKPNVGEDKPSRVRADITVNLSVRREIKSEWEALRKHDVCLLLSIIHPMAFPNPEGYFPDEWGIRYIRGCEVEGMLDENGRVIEEGPEPKPELKGETRTFRVWLDCNQYKIDMDNIKSNDGGEDVYETFNVLMRRKPKENNFKAVLETIRDLMNTKCVVPDWLLDIILGYGDPGAAHYSHRENALATLDFNDTFLGFDHLKKSFPGYTINHNLKAVMRPPFKLSFEDQKSSKRPAEEEDNKVEKVIHVEPYVVPSRGPYPYTVPRKNRVQFTPTQVEAIRSGMQPGLTMVVGPPGTGKTDVAVQIISNIYHNNPAERTLVVTHSNQALNQLFEKVIALDVDERHLLRLGHGEEALETEKDFSRYGRVNYVLSKRLELLDEVTRLKESLGVAGEMGASCETAGYFFLQHVLARWERYLSLVTATPGKPVNVQQINELFPFHVFFSNAPQPLFKGKSYEEDMEIAEGCFRYLGNIFTQLKEFRAFEMLRSGLDRTRYLLVKEAKIIAMTCTHAALKRRELVDLGFQFDNILMEESAQILEIETFIPLLLQNPEDGRNRLKRWVMIGDHHQLPPVIKNMAFQKYSNCEQSLFTRFVRLGVPTVQLDAQGRARPSICALYNWRYKNLGDLPHVISWPEFRIANAGIFYEYQLINVDDLEGRGESEPRKYFYQNLAEAEYVVHLYMYMRLIGCPASKISLLTTYNGQKELLRDVVEQRCARNPLFGRPHKISTVDKYQGQQNDYILLSLVRTRAVGHLRDVRRLVVAMSRARLGLYIFARVSLFKNCYELQPAFSILAKRPLQLHLAPWEYIPTDRPYTQLPQDKPVVVKDVTHMSSLVHQLYSEVCSTIQAVAGIGEAPGVMATHELPPDTGARYDSDEETTVEKEESESSMLIVNEVDNK</sequence>
<dbReference type="SMART" id="SM00487">
    <property type="entry name" value="DEXDc"/>
    <property type="match status" value="1"/>
</dbReference>
<dbReference type="InterPro" id="IPR041679">
    <property type="entry name" value="DNA2/NAM7-like_C"/>
</dbReference>
<reference evidence="23" key="1">
    <citation type="journal article" date="2021" name="Sci. Adv.">
        <title>The American lobster genome reveals insights on longevity, neural, and immune adaptations.</title>
        <authorList>
            <person name="Polinski J.M."/>
            <person name="Zimin A.V."/>
            <person name="Clark K.F."/>
            <person name="Kohn A.B."/>
            <person name="Sadowski N."/>
            <person name="Timp W."/>
            <person name="Ptitsyn A."/>
            <person name="Khanna P."/>
            <person name="Romanova D.Y."/>
            <person name="Williams P."/>
            <person name="Greenwood S.J."/>
            <person name="Moroz L.L."/>
            <person name="Walt D.R."/>
            <person name="Bodnar A.G."/>
        </authorList>
    </citation>
    <scope>NUCLEOTIDE SEQUENCE</scope>
    <source>
        <strain evidence="23">GMGI-L3</strain>
    </source>
</reference>
<evidence type="ECO:0000256" key="11">
    <source>
        <dbReference type="ARBA" id="ARBA00023187"/>
    </source>
</evidence>
<keyword evidence="11 20" id="KW-0508">mRNA splicing</keyword>
<evidence type="ECO:0000256" key="10">
    <source>
        <dbReference type="ARBA" id="ARBA00022990"/>
    </source>
</evidence>
<keyword evidence="4" id="KW-0747">Spliceosome</keyword>
<comment type="caution">
    <text evidence="23">The sequence shown here is derived from an EMBL/GenBank/DDBJ whole genome shotgun (WGS) entry which is preliminary data.</text>
</comment>
<dbReference type="InterPro" id="IPR045055">
    <property type="entry name" value="DNA2/NAM7-like"/>
</dbReference>
<evidence type="ECO:0000256" key="21">
    <source>
        <dbReference type="SAM" id="MobiDB-lite"/>
    </source>
</evidence>
<keyword evidence="12 20" id="KW-0539">Nucleus</keyword>
<dbReference type="GO" id="GO:0003729">
    <property type="term" value="F:mRNA binding"/>
    <property type="evidence" value="ECO:0007669"/>
    <property type="project" value="TreeGrafter"/>
</dbReference>
<evidence type="ECO:0000313" key="23">
    <source>
        <dbReference type="EMBL" id="KAG7163769.1"/>
    </source>
</evidence>
<dbReference type="Pfam" id="PF13087">
    <property type="entry name" value="AAA_12"/>
    <property type="match status" value="1"/>
</dbReference>
<dbReference type="InterPro" id="IPR041677">
    <property type="entry name" value="DNA2/NAM7_AAA_11"/>
</dbReference>
<evidence type="ECO:0000256" key="9">
    <source>
        <dbReference type="ARBA" id="ARBA00022884"/>
    </source>
</evidence>
<organism evidence="23 24">
    <name type="scientific">Homarus americanus</name>
    <name type="common">American lobster</name>
    <dbReference type="NCBI Taxonomy" id="6706"/>
    <lineage>
        <taxon>Eukaryota</taxon>
        <taxon>Metazoa</taxon>
        <taxon>Ecdysozoa</taxon>
        <taxon>Arthropoda</taxon>
        <taxon>Crustacea</taxon>
        <taxon>Multicrustacea</taxon>
        <taxon>Malacostraca</taxon>
        <taxon>Eumalacostraca</taxon>
        <taxon>Eucarida</taxon>
        <taxon>Decapoda</taxon>
        <taxon>Pleocyemata</taxon>
        <taxon>Astacidea</taxon>
        <taxon>Nephropoidea</taxon>
        <taxon>Nephropidae</taxon>
        <taxon>Homarus</taxon>
    </lineage>
</organism>
<comment type="catalytic activity">
    <reaction evidence="13">
        <text>ATP + H2O = ADP + phosphate + H(+)</text>
        <dbReference type="Rhea" id="RHEA:13065"/>
        <dbReference type="ChEBI" id="CHEBI:15377"/>
        <dbReference type="ChEBI" id="CHEBI:15378"/>
        <dbReference type="ChEBI" id="CHEBI:30616"/>
        <dbReference type="ChEBI" id="CHEBI:43474"/>
        <dbReference type="ChEBI" id="CHEBI:456216"/>
        <dbReference type="EC" id="3.6.4.13"/>
    </reaction>
</comment>
<keyword evidence="10" id="KW-0007">Acetylation</keyword>
<dbReference type="InterPro" id="IPR032174">
    <property type="entry name" value="Aquarius_N"/>
</dbReference>
<dbReference type="SUPFAM" id="SSF52540">
    <property type="entry name" value="P-loop containing nucleoside triphosphate hydrolases"/>
    <property type="match status" value="1"/>
</dbReference>
<dbReference type="Gene3D" id="3.40.50.300">
    <property type="entry name" value="P-loop containing nucleotide triphosphate hydrolases"/>
    <property type="match status" value="2"/>
</dbReference>
<comment type="subunit">
    <text evidence="17">Identified in the spliceosome C complex. Component of the XAB2 complex, a multimeric protein complex composed of XAB2, PRPF19, AQR, ZNF830, ISY1, and PPIE. Identified in a pentameric intron-binding (IB) complex composed of AQR, XAB2, ISY1, ZNF830 and PPIE that is incorporated into the spliceosome as a preassembled complex. The IB complex does not contain PRPF19. Within the spliceosome, interacts with SNRPA1, SF3B1, SF3B3, SF3A1 and SF3A2.</text>
</comment>
<dbReference type="GO" id="GO:0005524">
    <property type="term" value="F:ATP binding"/>
    <property type="evidence" value="ECO:0007669"/>
    <property type="project" value="UniProtKB-KW"/>
</dbReference>
<evidence type="ECO:0000256" key="20">
    <source>
        <dbReference type="PIRNR" id="PIRNR038901"/>
    </source>
</evidence>
<dbReference type="GO" id="GO:0016787">
    <property type="term" value="F:hydrolase activity"/>
    <property type="evidence" value="ECO:0007669"/>
    <property type="project" value="UniProtKB-KW"/>
</dbReference>
<dbReference type="GO" id="GO:0000398">
    <property type="term" value="P:mRNA splicing, via spliceosome"/>
    <property type="evidence" value="ECO:0007669"/>
    <property type="project" value="InterPro"/>
</dbReference>
<gene>
    <name evidence="23" type="primary">AQR-L</name>
    <name evidence="23" type="ORF">Hamer_G003021</name>
</gene>
<evidence type="ECO:0000256" key="2">
    <source>
        <dbReference type="ARBA" id="ARBA00012552"/>
    </source>
</evidence>
<proteinExistence type="inferred from homology"/>
<evidence type="ECO:0000256" key="13">
    <source>
        <dbReference type="ARBA" id="ARBA00047984"/>
    </source>
</evidence>
<dbReference type="Pfam" id="PF16399">
    <property type="entry name" value="Aquarius_N_1st"/>
    <property type="match status" value="1"/>
</dbReference>
<dbReference type="FunFam" id="3.40.50.300:FF:000396">
    <property type="entry name" value="RNA helicase aquarius"/>
    <property type="match status" value="1"/>
</dbReference>
<keyword evidence="6" id="KW-0378">Hydrolase</keyword>
<keyword evidence="7 23" id="KW-0347">Helicase</keyword>
<dbReference type="EC" id="3.6.4.13" evidence="2"/>
<evidence type="ECO:0000256" key="7">
    <source>
        <dbReference type="ARBA" id="ARBA00022806"/>
    </source>
</evidence>
<feature type="compositionally biased region" description="Acidic residues" evidence="21">
    <location>
        <begin position="1403"/>
        <end position="1415"/>
    </location>
</feature>
<dbReference type="GO" id="GO:0003724">
    <property type="term" value="F:RNA helicase activity"/>
    <property type="evidence" value="ECO:0007669"/>
    <property type="project" value="UniProtKB-EC"/>
</dbReference>
<feature type="region of interest" description="Disordered" evidence="21">
    <location>
        <begin position="1389"/>
        <end position="1427"/>
    </location>
</feature>
<evidence type="ECO:0000256" key="1">
    <source>
        <dbReference type="ARBA" id="ARBA00004642"/>
    </source>
</evidence>
<comment type="subcellular location">
    <subcellularLocation>
        <location evidence="1">Nucleus</location>
        <location evidence="1">Nucleoplasm</location>
    </subcellularLocation>
</comment>
<dbReference type="InterPro" id="IPR026300">
    <property type="entry name" value="CWF11_fam"/>
</dbReference>
<evidence type="ECO:0000256" key="4">
    <source>
        <dbReference type="ARBA" id="ARBA00022728"/>
    </source>
</evidence>
<dbReference type="CDD" id="cd17935">
    <property type="entry name" value="EEXXQc_AQR"/>
    <property type="match status" value="1"/>
</dbReference>
<keyword evidence="9" id="KW-0694">RNA-binding</keyword>
<evidence type="ECO:0000256" key="19">
    <source>
        <dbReference type="ARBA" id="ARBA00083796"/>
    </source>
</evidence>
<dbReference type="Proteomes" id="UP000747542">
    <property type="component" value="Unassembled WGS sequence"/>
</dbReference>
<keyword evidence="3 20" id="KW-0507">mRNA processing</keyword>
<dbReference type="EMBL" id="JAHLQT010026447">
    <property type="protein sequence ID" value="KAG7163769.1"/>
    <property type="molecule type" value="Genomic_DNA"/>
</dbReference>
<keyword evidence="8" id="KW-0067">ATP-binding</keyword>
<dbReference type="Pfam" id="PF21143">
    <property type="entry name" value="Aquarius_N_2nd"/>
    <property type="match status" value="1"/>
</dbReference>
<evidence type="ECO:0000256" key="15">
    <source>
        <dbReference type="ARBA" id="ARBA00057313"/>
    </source>
</evidence>
<dbReference type="InterPro" id="IPR047187">
    <property type="entry name" value="SF1_C_Upf1"/>
</dbReference>
<dbReference type="GO" id="GO:0071013">
    <property type="term" value="C:catalytic step 2 spliceosome"/>
    <property type="evidence" value="ECO:0007669"/>
    <property type="project" value="TreeGrafter"/>
</dbReference>
<evidence type="ECO:0000256" key="3">
    <source>
        <dbReference type="ARBA" id="ARBA00022664"/>
    </source>
</evidence>
<keyword evidence="5" id="KW-0547">Nucleotide-binding</keyword>
<name>A0A8J5JYA0_HOMAM</name>
<dbReference type="InterPro" id="IPR014001">
    <property type="entry name" value="Helicase_ATP-bd"/>
</dbReference>
<dbReference type="Pfam" id="PF13086">
    <property type="entry name" value="AAA_11"/>
    <property type="match status" value="1"/>
</dbReference>
<dbReference type="InterPro" id="IPR027417">
    <property type="entry name" value="P-loop_NTPase"/>
</dbReference>
<dbReference type="PANTHER" id="PTHR10887:SF5">
    <property type="entry name" value="RNA HELICASE AQUARIUS"/>
    <property type="match status" value="1"/>
</dbReference>
<dbReference type="InterPro" id="IPR048966">
    <property type="entry name" value="Aquarius_b-barrel"/>
</dbReference>
<evidence type="ECO:0000256" key="5">
    <source>
        <dbReference type="ARBA" id="ARBA00022741"/>
    </source>
</evidence>
<dbReference type="PIRSF" id="PIRSF038901">
    <property type="entry name" value="AQR_cwf11"/>
    <property type="match status" value="1"/>
</dbReference>
<evidence type="ECO:0000256" key="14">
    <source>
        <dbReference type="ARBA" id="ARBA00048432"/>
    </source>
</evidence>
<evidence type="ECO:0000256" key="16">
    <source>
        <dbReference type="ARBA" id="ARBA00061244"/>
    </source>
</evidence>
<evidence type="ECO:0000256" key="6">
    <source>
        <dbReference type="ARBA" id="ARBA00022801"/>
    </source>
</evidence>
<comment type="catalytic activity">
    <reaction evidence="14">
        <text>ATP + H2O = ADP + phosphate + H(+)</text>
        <dbReference type="Rhea" id="RHEA:13065"/>
        <dbReference type="ChEBI" id="CHEBI:15377"/>
        <dbReference type="ChEBI" id="CHEBI:15378"/>
        <dbReference type="ChEBI" id="CHEBI:30616"/>
        <dbReference type="ChEBI" id="CHEBI:43474"/>
        <dbReference type="ChEBI" id="CHEBI:456216"/>
        <dbReference type="EC" id="3.6.4.12"/>
    </reaction>
    <physiologicalReaction direction="left-to-right" evidence="14">
        <dbReference type="Rhea" id="RHEA:13066"/>
    </physiologicalReaction>
</comment>
<dbReference type="GO" id="GO:0003678">
    <property type="term" value="F:DNA helicase activity"/>
    <property type="evidence" value="ECO:0007669"/>
    <property type="project" value="UniProtKB-EC"/>
</dbReference>
<evidence type="ECO:0000259" key="22">
    <source>
        <dbReference type="SMART" id="SM00487"/>
    </source>
</evidence>
<dbReference type="PANTHER" id="PTHR10887">
    <property type="entry name" value="DNA2/NAM7 HELICASE FAMILY"/>
    <property type="match status" value="1"/>
</dbReference>
<dbReference type="InterPro" id="IPR048967">
    <property type="entry name" value="Aquarius_insert"/>
</dbReference>
<protein>
    <recommendedName>
        <fullName evidence="18">RNA helicase aquarius</fullName>
        <ecNumber evidence="2">3.6.4.13</ecNumber>
    </recommendedName>
    <alternativeName>
        <fullName evidence="19">Intron-binding protein of 160 kDa</fullName>
    </alternativeName>
</protein>
<dbReference type="Pfam" id="PF21144">
    <property type="entry name" value="Aquarius_N_3rd"/>
    <property type="match status" value="1"/>
</dbReference>
<evidence type="ECO:0000256" key="12">
    <source>
        <dbReference type="ARBA" id="ARBA00023242"/>
    </source>
</evidence>
<feature type="domain" description="Helicase ATP-binding" evidence="22">
    <location>
        <begin position="797"/>
        <end position="986"/>
    </location>
</feature>
<evidence type="ECO:0000256" key="8">
    <source>
        <dbReference type="ARBA" id="ARBA00022840"/>
    </source>
</evidence>
<comment type="similarity">
    <text evidence="16 20">Belongs to the CWF11 family.</text>
</comment>
<evidence type="ECO:0000313" key="24">
    <source>
        <dbReference type="Proteomes" id="UP000747542"/>
    </source>
</evidence>
<dbReference type="GO" id="GO:0005654">
    <property type="term" value="C:nucleoplasm"/>
    <property type="evidence" value="ECO:0007669"/>
    <property type="project" value="UniProtKB-SubCell"/>
</dbReference>